<protein>
    <submittedName>
        <fullName evidence="2">Stage IV sporulation protein</fullName>
    </submittedName>
</protein>
<accession>W4VCK1</accession>
<proteinExistence type="predicted"/>
<comment type="caution">
    <text evidence="2">The sequence shown here is derived from an EMBL/GenBank/DDBJ whole genome shotgun (WGS) entry which is preliminary data.</text>
</comment>
<dbReference type="EMBL" id="BAVS01000001">
    <property type="protein sequence ID" value="GAE91155.1"/>
    <property type="molecule type" value="Genomic_DNA"/>
</dbReference>
<dbReference type="InterPro" id="IPR010690">
    <property type="entry name" value="YqfD"/>
</dbReference>
<organism evidence="2 3">
    <name type="scientific">Gracilibacillus boraciitolerans JCM 21714</name>
    <dbReference type="NCBI Taxonomy" id="1298598"/>
    <lineage>
        <taxon>Bacteria</taxon>
        <taxon>Bacillati</taxon>
        <taxon>Bacillota</taxon>
        <taxon>Bacilli</taxon>
        <taxon>Bacillales</taxon>
        <taxon>Bacillaceae</taxon>
        <taxon>Gracilibacillus</taxon>
    </lineage>
</organism>
<feature type="transmembrane region" description="Helical" evidence="1">
    <location>
        <begin position="91"/>
        <end position="110"/>
    </location>
</feature>
<dbReference type="STRING" id="1298598.JCM21714_93"/>
<keyword evidence="3" id="KW-1185">Reference proteome</keyword>
<keyword evidence="1" id="KW-1133">Transmembrane helix</keyword>
<keyword evidence="1" id="KW-0472">Membrane</keyword>
<reference evidence="2 3" key="1">
    <citation type="journal article" date="2014" name="Genome Announc.">
        <title>Draft Genome Sequence of the Boron-Tolerant and Moderately Halotolerant Bacterium Gracilibacillus boraciitolerans JCM 21714T.</title>
        <authorList>
            <person name="Ahmed I."/>
            <person name="Oshima K."/>
            <person name="Suda W."/>
            <person name="Kitamura K."/>
            <person name="Iida T."/>
            <person name="Ohmori Y."/>
            <person name="Fujiwara T."/>
            <person name="Hattori M."/>
            <person name="Ohkuma M."/>
        </authorList>
    </citation>
    <scope>NUCLEOTIDE SEQUENCE [LARGE SCALE GENOMIC DNA]</scope>
    <source>
        <strain evidence="2 3">JCM 21714</strain>
    </source>
</reference>
<evidence type="ECO:0000313" key="3">
    <source>
        <dbReference type="Proteomes" id="UP000019102"/>
    </source>
</evidence>
<dbReference type="Proteomes" id="UP000019102">
    <property type="component" value="Unassembled WGS sequence"/>
</dbReference>
<evidence type="ECO:0000256" key="1">
    <source>
        <dbReference type="SAM" id="Phobius"/>
    </source>
</evidence>
<dbReference type="eggNOG" id="COG0561">
    <property type="taxonomic scope" value="Bacteria"/>
</dbReference>
<dbReference type="AlphaFoldDB" id="W4VCK1"/>
<gene>
    <name evidence="2" type="ORF">JCM21714_93</name>
</gene>
<dbReference type="Pfam" id="PF06898">
    <property type="entry name" value="YqfD"/>
    <property type="match status" value="1"/>
</dbReference>
<keyword evidence="1" id="KW-0812">Transmembrane</keyword>
<name>W4VCK1_9BACI</name>
<sequence length="192" mass="22190">MFFYKKNWLTGYVTIKVIGPYPERFFDLCARYQVPSWDIIKKSSTVAIGKIKLSDLSKLRKVKKKSIHKIYFSGRSGLPFVIKKLVAQKPLLIGITIAFIIIFMLSNIIWRIDVAGLDREIKLKVLNQVEEYGLEKGNFQWNVESPATLQKKILEDIPELLWIGVKKNGSAFHLKGVEKLRLKNRKRVNQGI</sequence>
<evidence type="ECO:0000313" key="2">
    <source>
        <dbReference type="EMBL" id="GAE91155.1"/>
    </source>
</evidence>